<dbReference type="Proteomes" id="UP000660675">
    <property type="component" value="Unassembled WGS sequence"/>
</dbReference>
<organism evidence="1 2">
    <name type="scientific">Streptomyces gelaticus</name>
    <dbReference type="NCBI Taxonomy" id="285446"/>
    <lineage>
        <taxon>Bacteria</taxon>
        <taxon>Bacillati</taxon>
        <taxon>Actinomycetota</taxon>
        <taxon>Actinomycetes</taxon>
        <taxon>Kitasatosporales</taxon>
        <taxon>Streptomycetaceae</taxon>
        <taxon>Streptomyces</taxon>
    </lineage>
</organism>
<comment type="caution">
    <text evidence="1">The sequence shown here is derived from an EMBL/GenBank/DDBJ whole genome shotgun (WGS) entry which is preliminary data.</text>
</comment>
<reference evidence="2" key="1">
    <citation type="journal article" date="2019" name="Int. J. Syst. Evol. Microbiol.">
        <title>The Global Catalogue of Microorganisms (GCM) 10K type strain sequencing project: providing services to taxonomists for standard genome sequencing and annotation.</title>
        <authorList>
            <consortium name="The Broad Institute Genomics Platform"/>
            <consortium name="The Broad Institute Genome Sequencing Center for Infectious Disease"/>
            <person name="Wu L."/>
            <person name="Ma J."/>
        </authorList>
    </citation>
    <scope>NUCLEOTIDE SEQUENCE [LARGE SCALE GENOMIC DNA]</scope>
    <source>
        <strain evidence="2">JCM 4376</strain>
    </source>
</reference>
<gene>
    <name evidence="1" type="ORF">GCM10015535_32550</name>
</gene>
<keyword evidence="2" id="KW-1185">Reference proteome</keyword>
<dbReference type="EMBL" id="BMTF01000009">
    <property type="protein sequence ID" value="GGV85627.1"/>
    <property type="molecule type" value="Genomic_DNA"/>
</dbReference>
<accession>A0ABQ2VZF6</accession>
<evidence type="ECO:0000313" key="2">
    <source>
        <dbReference type="Proteomes" id="UP000660675"/>
    </source>
</evidence>
<proteinExistence type="predicted"/>
<protein>
    <submittedName>
        <fullName evidence="1">Uncharacterized protein</fullName>
    </submittedName>
</protein>
<name>A0ABQ2VZF6_9ACTN</name>
<evidence type="ECO:0000313" key="1">
    <source>
        <dbReference type="EMBL" id="GGV85627.1"/>
    </source>
</evidence>
<sequence>MICPALGQQTLAERAEYGKPVKNVGIDRSDLVDRVRMPEQFDEWRARAEP</sequence>
<dbReference type="RefSeq" id="WP_189544432.1">
    <property type="nucleotide sequence ID" value="NZ_BMTF01000009.1"/>
</dbReference>